<evidence type="ECO:0000256" key="1">
    <source>
        <dbReference type="ARBA" id="ARBA00022723"/>
    </source>
</evidence>
<dbReference type="SUPFAM" id="SSF48056">
    <property type="entry name" value="Di-copper centre-containing domain"/>
    <property type="match status" value="1"/>
</dbReference>
<keyword evidence="2" id="KW-0186">Copper</keyword>
<keyword evidence="4" id="KW-0732">Signal</keyword>
<evidence type="ECO:0000256" key="4">
    <source>
        <dbReference type="SAM" id="SignalP"/>
    </source>
</evidence>
<dbReference type="Pfam" id="PF00264">
    <property type="entry name" value="Tyrosinase"/>
    <property type="match status" value="2"/>
</dbReference>
<dbReference type="PROSITE" id="PS00498">
    <property type="entry name" value="TYROSINASE_2"/>
    <property type="match status" value="1"/>
</dbReference>
<evidence type="ECO:0000256" key="2">
    <source>
        <dbReference type="ARBA" id="ARBA00023008"/>
    </source>
</evidence>
<dbReference type="Gene3D" id="1.10.1280.10">
    <property type="entry name" value="Di-copper center containing domain from catechol oxidase"/>
    <property type="match status" value="2"/>
</dbReference>
<accession>A0A915CSC3</accession>
<dbReference type="InterPro" id="IPR002227">
    <property type="entry name" value="Tyrosinase_Cu-bd"/>
</dbReference>
<evidence type="ECO:0000259" key="5">
    <source>
        <dbReference type="PROSITE" id="PS00498"/>
    </source>
</evidence>
<organism evidence="6 7">
    <name type="scientific">Ditylenchus dipsaci</name>
    <dbReference type="NCBI Taxonomy" id="166011"/>
    <lineage>
        <taxon>Eukaryota</taxon>
        <taxon>Metazoa</taxon>
        <taxon>Ecdysozoa</taxon>
        <taxon>Nematoda</taxon>
        <taxon>Chromadorea</taxon>
        <taxon>Rhabditida</taxon>
        <taxon>Tylenchina</taxon>
        <taxon>Tylenchomorpha</taxon>
        <taxon>Sphaerularioidea</taxon>
        <taxon>Anguinidae</taxon>
        <taxon>Anguininae</taxon>
        <taxon>Ditylenchus</taxon>
    </lineage>
</organism>
<dbReference type="AlphaFoldDB" id="A0A915CSC3"/>
<reference evidence="7" key="1">
    <citation type="submission" date="2022-11" db="UniProtKB">
        <authorList>
            <consortium name="WormBaseParasite"/>
        </authorList>
    </citation>
    <scope>IDENTIFICATION</scope>
</reference>
<protein>
    <submittedName>
        <fullName evidence="7">Tyrosinase copper-binding domain-containing protein</fullName>
    </submittedName>
</protein>
<dbReference type="PANTHER" id="PTHR11474:SF126">
    <property type="entry name" value="TYROSINASE-LIKE PROTEIN TYR-1-RELATED"/>
    <property type="match status" value="1"/>
</dbReference>
<dbReference type="Proteomes" id="UP000887574">
    <property type="component" value="Unplaced"/>
</dbReference>
<dbReference type="InterPro" id="IPR008922">
    <property type="entry name" value="Di-copper_centre_dom_sf"/>
</dbReference>
<evidence type="ECO:0000313" key="7">
    <source>
        <dbReference type="WBParaSite" id="jg11605"/>
    </source>
</evidence>
<dbReference type="PANTHER" id="PTHR11474">
    <property type="entry name" value="TYROSINASE FAMILY MEMBER"/>
    <property type="match status" value="1"/>
</dbReference>
<dbReference type="InterPro" id="IPR050316">
    <property type="entry name" value="Tyrosinase/Hemocyanin"/>
</dbReference>
<evidence type="ECO:0000313" key="6">
    <source>
        <dbReference type="Proteomes" id="UP000887574"/>
    </source>
</evidence>
<name>A0A915CSC3_9BILA</name>
<feature type="domain" description="Tyrosinase copper-binding" evidence="5">
    <location>
        <begin position="310"/>
        <end position="321"/>
    </location>
</feature>
<dbReference type="GO" id="GO:0046872">
    <property type="term" value="F:metal ion binding"/>
    <property type="evidence" value="ECO:0007669"/>
    <property type="project" value="UniProtKB-KW"/>
</dbReference>
<dbReference type="GO" id="GO:0016491">
    <property type="term" value="F:oxidoreductase activity"/>
    <property type="evidence" value="ECO:0007669"/>
    <property type="project" value="InterPro"/>
</dbReference>
<keyword evidence="6" id="KW-1185">Reference proteome</keyword>
<feature type="signal peptide" evidence="4">
    <location>
        <begin position="1"/>
        <end position="24"/>
    </location>
</feature>
<dbReference type="WBParaSite" id="jg11605">
    <property type="protein sequence ID" value="jg11605"/>
    <property type="gene ID" value="jg11605"/>
</dbReference>
<feature type="region of interest" description="Disordered" evidence="3">
    <location>
        <begin position="60"/>
        <end position="91"/>
    </location>
</feature>
<feature type="chain" id="PRO_5036903494" evidence="4">
    <location>
        <begin position="25"/>
        <end position="471"/>
    </location>
</feature>
<sequence length="471" mass="54277">MLLPTSRWLSLIFAQLFCVVLSYSYIVETTEKLNGKSYVVRQDQPFFRVYHQPHFKVFRPPPGETAVEKRKRKNKVPSENAGVVPAPASKDDSKHVAMFGHHHLPKGERKDTAEWPLQLRPYLTCLDLNCQCQLFGGSLYVTRSTHSGAFCALSSGKVVKKAVRKEFRTLTKEERFNFITHMQTLKKNGMYNALSLIHRKSGVHSGPGFFPWHREFIKRLEMVYRMTDPNMQGLPYWDSTLDNNLPNPVDSVMFSEHLMGDSEKESGDVTSGPFAYWETMDVSRFLEFSHDYAHYFISGDMMERFSSSNDPLFIMHHGFVDSIWEMWRQKKQTRQQREKDYPANNGECMPEWHFSYNYMSMLEPMRNIDGLSNKYTDNLYEYAPRPTCKTGLSAECSSEFLFCDNRSQPSNPVCSSMVKNGGNCQGFEWSSEVCYQGQCIQGRCFPLSSANQLTDRVRKEGNSGGLSKPFM</sequence>
<keyword evidence="1" id="KW-0479">Metal-binding</keyword>
<evidence type="ECO:0000256" key="3">
    <source>
        <dbReference type="SAM" id="MobiDB-lite"/>
    </source>
</evidence>
<proteinExistence type="predicted"/>